<feature type="region of interest" description="Disordered" evidence="1">
    <location>
        <begin position="927"/>
        <end position="949"/>
    </location>
</feature>
<proteinExistence type="predicted"/>
<feature type="compositionally biased region" description="Basic and acidic residues" evidence="1">
    <location>
        <begin position="936"/>
        <end position="949"/>
    </location>
</feature>
<name>A0A1S9R8T7_PENBI</name>
<feature type="compositionally biased region" description="Basic and acidic residues" evidence="1">
    <location>
        <begin position="142"/>
        <end position="168"/>
    </location>
</feature>
<feature type="region of interest" description="Disordered" evidence="1">
    <location>
        <begin position="754"/>
        <end position="773"/>
    </location>
</feature>
<dbReference type="Proteomes" id="UP000190744">
    <property type="component" value="Unassembled WGS sequence"/>
</dbReference>
<dbReference type="Gene3D" id="3.60.15.10">
    <property type="entry name" value="Ribonuclease Z/Hydroxyacylglutathione hydrolase-like"/>
    <property type="match status" value="2"/>
</dbReference>
<organism evidence="2 3">
    <name type="scientific">Penicillium brasilianum</name>
    <dbReference type="NCBI Taxonomy" id="104259"/>
    <lineage>
        <taxon>Eukaryota</taxon>
        <taxon>Fungi</taxon>
        <taxon>Dikarya</taxon>
        <taxon>Ascomycota</taxon>
        <taxon>Pezizomycotina</taxon>
        <taxon>Eurotiomycetes</taxon>
        <taxon>Eurotiomycetidae</taxon>
        <taxon>Eurotiales</taxon>
        <taxon>Aspergillaceae</taxon>
        <taxon>Penicillium</taxon>
    </lineage>
</organism>
<feature type="compositionally biased region" description="Basic and acidic residues" evidence="1">
    <location>
        <begin position="256"/>
        <end position="265"/>
    </location>
</feature>
<evidence type="ECO:0000313" key="3">
    <source>
        <dbReference type="Proteomes" id="UP000190744"/>
    </source>
</evidence>
<feature type="region of interest" description="Disordered" evidence="1">
    <location>
        <begin position="198"/>
        <end position="240"/>
    </location>
</feature>
<feature type="region of interest" description="Disordered" evidence="1">
    <location>
        <begin position="455"/>
        <end position="492"/>
    </location>
</feature>
<evidence type="ECO:0000313" key="2">
    <source>
        <dbReference type="EMBL" id="OOQ81923.1"/>
    </source>
</evidence>
<evidence type="ECO:0000256" key="1">
    <source>
        <dbReference type="SAM" id="MobiDB-lite"/>
    </source>
</evidence>
<evidence type="ECO:0008006" key="4">
    <source>
        <dbReference type="Google" id="ProtNLM"/>
    </source>
</evidence>
<protein>
    <recommendedName>
        <fullName evidence="4">Metallo-beta-lactamase domain-containing protein</fullName>
    </recommendedName>
</protein>
<dbReference type="EMBL" id="LJBN01000233">
    <property type="protein sequence ID" value="OOQ81923.1"/>
    <property type="molecule type" value="Genomic_DNA"/>
</dbReference>
<feature type="region of interest" description="Disordered" evidence="1">
    <location>
        <begin position="256"/>
        <end position="305"/>
    </location>
</feature>
<feature type="compositionally biased region" description="Basic and acidic residues" evidence="1">
    <location>
        <begin position="469"/>
        <end position="481"/>
    </location>
</feature>
<dbReference type="AlphaFoldDB" id="A0A1S9R8T7"/>
<dbReference type="InterPro" id="IPR036866">
    <property type="entry name" value="RibonucZ/Hydroxyglut_hydro"/>
</dbReference>
<feature type="compositionally biased region" description="Basic and acidic residues" evidence="1">
    <location>
        <begin position="229"/>
        <end position="240"/>
    </location>
</feature>
<sequence>MTTMEAKQDHGELLTSDYSIESFQLPVPAGDCSIHLLLKKSHKSTSEGLSYVRGIKRKNERGEIHRAVLVDGGHDGDNLEGEMAAEAIRHVIEAIEDDFGQKLQFDAWVVTHWDRDHYCGTLHMLVENMQDNFKLSSDDEEKTEKQKTDKMTTKEEKKDGEKMNEETKDRDVPKYFKYVGDKPATTLYCPSFKLSKERKKKKEADAAKKKAAGKKARSVNVDLPHCRLRSSEEKETGTDAKKTTYVDVMLAYRDIPEPGRVEAGNKRATPPPQQPEREDSDEEDKQEQKEKKSKKGKKSEDLGLKGKLMHKDAAQQKKAAVFAPTPTYAYYSLNASMAAKPVDEYWQKQICKLVEGWDQLRGMDFFSGVSKIPSTPGITGTTSMTAADLIGHVKDQPVMSQFSILERLSALDTNTVSDALDFLNLEGATYGLRPLWACPKIVLCIGAEGYLLNKPPGDQQPRRAAHQKKVTDERKEREKARQAANKPRKAPSGDTWENYISIMSLIVWPKSARNNQQGRISYFCGGDANAVSEEELAEWLNGYSVPVVKASHHGASTATPSKLLRGLDPEKVLLPAGYMYGHPNWTVMALLFAYWEDKVARLKSQPTEKLAMPLRSPYFLEGRNYKKPNEPRLMEQVDLNPYNVPNYTDLFAKFKSAKTGPKPMDMMTEKYTPGKYRELTVAEALNMCTQVAEKVDTITDLFVDPNAPKLTVKTAGSAEKVKKLEEVTFLEGQAWLSTFISDLQDFDQKLHQAAKSAETTKSKGKPKKVTPPEQQCKTFRPLRIRQYLFIMMLSEYWSSIPMQYLWTRSCENSILDGRVLAFESWDKVLPSRGEPMSARDGKIIIPMMLDENAGQSFPNMSPEMLGAGAVDGPQFQAQFQGFAEFEGVNVSIDIPVYDSSDGFEYEDEYDESESDEDSAEVNIILKHNSDEFAEEEITKNRKQEVSAEN</sequence>
<comment type="caution">
    <text evidence="2">The sequence shown here is derived from an EMBL/GenBank/DDBJ whole genome shotgun (WGS) entry which is preliminary data.</text>
</comment>
<reference evidence="3" key="1">
    <citation type="submission" date="2015-09" db="EMBL/GenBank/DDBJ databases">
        <authorList>
            <person name="Fill T.P."/>
            <person name="Baretta J.F."/>
            <person name="de Almeida L.G."/>
            <person name="Rocha M."/>
            <person name="de Souza D.H."/>
            <person name="Malavazi I."/>
            <person name="Cerdeira L.T."/>
            <person name="Hong H."/>
            <person name="Samborskyy M."/>
            <person name="de Vasconcelos A.T."/>
            <person name="Leadlay P."/>
            <person name="Rodrigues-Filho E."/>
        </authorList>
    </citation>
    <scope>NUCLEOTIDE SEQUENCE [LARGE SCALE GENOMIC DNA]</scope>
    <source>
        <strain evidence="3">LaBioMMi 136</strain>
    </source>
</reference>
<gene>
    <name evidence="2" type="ORF">PEBR_40964</name>
</gene>
<accession>A0A1S9R8T7</accession>
<feature type="region of interest" description="Disordered" evidence="1">
    <location>
        <begin position="136"/>
        <end position="168"/>
    </location>
</feature>